<organism evidence="3">
    <name type="scientific">Plecoglossus altivelis</name>
    <name type="common">Ayu sweetfish</name>
    <name type="synonym">Salmo altivelis</name>
    <dbReference type="NCBI Taxonomy" id="61084"/>
    <lineage>
        <taxon>Eukaryota</taxon>
        <taxon>Metazoa</taxon>
        <taxon>Chordata</taxon>
        <taxon>Craniata</taxon>
        <taxon>Vertebrata</taxon>
        <taxon>Euteleostomi</taxon>
        <taxon>Actinopterygii</taxon>
        <taxon>Neopterygii</taxon>
        <taxon>Teleostei</taxon>
        <taxon>Stomiati</taxon>
        <taxon>Osmeriformes</taxon>
        <taxon>Plecoglossus</taxon>
    </lineage>
</organism>
<comment type="similarity">
    <text evidence="1">Belongs to the serpin family.</text>
</comment>
<dbReference type="InterPro" id="IPR042178">
    <property type="entry name" value="Serpin_sf_1"/>
</dbReference>
<dbReference type="PANTHER" id="PTHR11461">
    <property type="entry name" value="SERINE PROTEASE INHIBITOR, SERPIN"/>
    <property type="match status" value="1"/>
</dbReference>
<dbReference type="InterPro" id="IPR036186">
    <property type="entry name" value="Serpin_sf"/>
</dbReference>
<dbReference type="Pfam" id="PF00079">
    <property type="entry name" value="Serpin"/>
    <property type="match status" value="1"/>
</dbReference>
<feature type="domain" description="Serpin" evidence="2">
    <location>
        <begin position="1"/>
        <end position="168"/>
    </location>
</feature>
<dbReference type="SUPFAM" id="SSF56574">
    <property type="entry name" value="Serpins"/>
    <property type="match status" value="1"/>
</dbReference>
<dbReference type="PANTHER" id="PTHR11461:SF363">
    <property type="entry name" value="SERINE (OR CYSTEINE) PROTEINASE INHIBITOR, CLADE A (ALPHA-1 ANTIPROTEINASE, ANTITRYPSIN), MEMBER 1, LIKE PRECURSOR-RELATED"/>
    <property type="match status" value="1"/>
</dbReference>
<dbReference type="EMBL" id="AB581574">
    <property type="protein sequence ID" value="BAJ15866.1"/>
    <property type="molecule type" value="mRNA"/>
</dbReference>
<dbReference type="InterPro" id="IPR000215">
    <property type="entry name" value="Serpin_fam"/>
</dbReference>
<dbReference type="MEROPS" id="I04.974"/>
<sequence length="168" mass="18727">VLFSPVGITTALSMLSLGAKGETYSQMFSTLGYSALSPEQVNEAYEHLLHMLSHAKDTMLLDMGNALAIRDGFKPLEKFLNDAKHFFSSEAFSVDFKKADQAAAQINKFIADKTQDKITDLVQGLDPDTAMVLINYALYRGKWEKPFEAKLTKKATFHVDENTKVQVD</sequence>
<dbReference type="GO" id="GO:0005615">
    <property type="term" value="C:extracellular space"/>
    <property type="evidence" value="ECO:0007669"/>
    <property type="project" value="InterPro"/>
</dbReference>
<dbReference type="FunFam" id="3.30.497.10:FF:000001">
    <property type="entry name" value="Serine protease inhibitor"/>
    <property type="match status" value="1"/>
</dbReference>
<accession>E0D8K1</accession>
<evidence type="ECO:0000256" key="1">
    <source>
        <dbReference type="RuleBase" id="RU000411"/>
    </source>
</evidence>
<feature type="non-terminal residue" evidence="3">
    <location>
        <position position="168"/>
    </location>
</feature>
<evidence type="ECO:0000313" key="3">
    <source>
        <dbReference type="EMBL" id="BAJ15866.1"/>
    </source>
</evidence>
<dbReference type="Gene3D" id="2.30.39.10">
    <property type="entry name" value="Alpha-1-antitrypsin, domain 1"/>
    <property type="match status" value="1"/>
</dbReference>
<dbReference type="AlphaFoldDB" id="E0D8K1"/>
<dbReference type="GO" id="GO:0004867">
    <property type="term" value="F:serine-type endopeptidase inhibitor activity"/>
    <property type="evidence" value="ECO:0007669"/>
    <property type="project" value="InterPro"/>
</dbReference>
<reference evidence="3" key="1">
    <citation type="submission" date="2010-08" db="EMBL/GenBank/DDBJ databases">
        <title>Molecular cloning of serpin peptidase inhibitor, clade A (alpha-1 antiproteinase, antitrypsin), member 3 in Plecoglossus altivelis.</title>
        <authorList>
            <person name="Miyauchi Y."/>
            <person name="Hasegawa J."/>
            <person name="Teramura T."/>
            <person name="Ikeuchi T."/>
        </authorList>
    </citation>
    <scope>NUCLEOTIDE SEQUENCE</scope>
</reference>
<dbReference type="InterPro" id="IPR042185">
    <property type="entry name" value="Serpin_sf_2"/>
</dbReference>
<name>E0D8K1_PLEAT</name>
<protein>
    <submittedName>
        <fullName evidence="3">Serpin peptidase inhibitor, clade A (Alpha-1 antiproteinase, antitrypsin), member 3</fullName>
    </submittedName>
</protein>
<gene>
    <name evidence="3" type="primary">SERPINA3</name>
</gene>
<feature type="non-terminal residue" evidence="3">
    <location>
        <position position="1"/>
    </location>
</feature>
<dbReference type="InterPro" id="IPR023796">
    <property type="entry name" value="Serpin_dom"/>
</dbReference>
<dbReference type="Gene3D" id="3.30.497.10">
    <property type="entry name" value="Antithrombin, subunit I, domain 2"/>
    <property type="match status" value="1"/>
</dbReference>
<evidence type="ECO:0000259" key="2">
    <source>
        <dbReference type="SMART" id="SM00093"/>
    </source>
</evidence>
<dbReference type="SMART" id="SM00093">
    <property type="entry name" value="SERPIN"/>
    <property type="match status" value="1"/>
</dbReference>
<proteinExistence type="evidence at transcript level"/>